<organism evidence="3 4">
    <name type="scientific">Protomyces lactucae-debilis</name>
    <dbReference type="NCBI Taxonomy" id="2754530"/>
    <lineage>
        <taxon>Eukaryota</taxon>
        <taxon>Fungi</taxon>
        <taxon>Dikarya</taxon>
        <taxon>Ascomycota</taxon>
        <taxon>Taphrinomycotina</taxon>
        <taxon>Taphrinomycetes</taxon>
        <taxon>Taphrinales</taxon>
        <taxon>Protomycetaceae</taxon>
        <taxon>Protomyces</taxon>
    </lineage>
</organism>
<feature type="compositionally biased region" description="Polar residues" evidence="1">
    <location>
        <begin position="586"/>
        <end position="595"/>
    </location>
</feature>
<dbReference type="OrthoDB" id="5395343at2759"/>
<dbReference type="InterPro" id="IPR013948">
    <property type="entry name" value="DNA_replication_reg_Sld3_C"/>
</dbReference>
<dbReference type="InterPro" id="IPR042511">
    <property type="entry name" value="Sld3"/>
</dbReference>
<proteinExistence type="predicted"/>
<feature type="region of interest" description="Disordered" evidence="1">
    <location>
        <begin position="422"/>
        <end position="449"/>
    </location>
</feature>
<reference evidence="3 4" key="1">
    <citation type="submission" date="2016-07" db="EMBL/GenBank/DDBJ databases">
        <title>Pervasive Adenine N6-methylation of Active Genes in Fungi.</title>
        <authorList>
            <consortium name="DOE Joint Genome Institute"/>
            <person name="Mondo S.J."/>
            <person name="Dannebaum R.O."/>
            <person name="Kuo R.C."/>
            <person name="Labutti K."/>
            <person name="Haridas S."/>
            <person name="Kuo A."/>
            <person name="Salamov A."/>
            <person name="Ahrendt S.R."/>
            <person name="Lipzen A."/>
            <person name="Sullivan W."/>
            <person name="Andreopoulos W.B."/>
            <person name="Clum A."/>
            <person name="Lindquist E."/>
            <person name="Daum C."/>
            <person name="Ramamoorthy G.K."/>
            <person name="Gryganskyi A."/>
            <person name="Culley D."/>
            <person name="Magnuson J.K."/>
            <person name="James T.Y."/>
            <person name="O'Malley M.A."/>
            <person name="Stajich J.E."/>
            <person name="Spatafora J.W."/>
            <person name="Visel A."/>
            <person name="Grigoriev I.V."/>
        </authorList>
    </citation>
    <scope>NUCLEOTIDE SEQUENCE [LARGE SCALE GENOMIC DNA]</scope>
    <source>
        <strain evidence="3 4">12-1054</strain>
    </source>
</reference>
<evidence type="ECO:0000259" key="2">
    <source>
        <dbReference type="Pfam" id="PF08639"/>
    </source>
</evidence>
<dbReference type="RefSeq" id="XP_040721828.1">
    <property type="nucleotide sequence ID" value="XM_040871696.1"/>
</dbReference>
<feature type="domain" description="DNA replication regulator Sld3 C-terminal" evidence="2">
    <location>
        <begin position="151"/>
        <end position="294"/>
    </location>
</feature>
<dbReference type="GO" id="GO:0006270">
    <property type="term" value="P:DNA replication initiation"/>
    <property type="evidence" value="ECO:0007669"/>
    <property type="project" value="InterPro"/>
</dbReference>
<evidence type="ECO:0000256" key="1">
    <source>
        <dbReference type="SAM" id="MobiDB-lite"/>
    </source>
</evidence>
<dbReference type="PANTHER" id="PTHR28067:SF1">
    <property type="entry name" value="DNA REPLICATION REGULATOR SLD3"/>
    <property type="match status" value="1"/>
</dbReference>
<dbReference type="EMBL" id="MCFI01000034">
    <property type="protein sequence ID" value="ORY73469.1"/>
    <property type="molecule type" value="Genomic_DNA"/>
</dbReference>
<feature type="region of interest" description="Disordered" evidence="1">
    <location>
        <begin position="498"/>
        <end position="527"/>
    </location>
</feature>
<feature type="domain" description="DNA replication regulator Sld3 C-terminal" evidence="2">
    <location>
        <begin position="297"/>
        <end position="368"/>
    </location>
</feature>
<accession>A0A1Y2EPJ8</accession>
<keyword evidence="4" id="KW-1185">Reference proteome</keyword>
<dbReference type="GeneID" id="63788295"/>
<dbReference type="PANTHER" id="PTHR28067">
    <property type="entry name" value="DNA REPLICATION REGULATOR SLD3"/>
    <property type="match status" value="1"/>
</dbReference>
<feature type="region of interest" description="Disordered" evidence="1">
    <location>
        <begin position="542"/>
        <end position="595"/>
    </location>
</feature>
<feature type="compositionally biased region" description="Basic and acidic residues" evidence="1">
    <location>
        <begin position="432"/>
        <end position="449"/>
    </location>
</feature>
<evidence type="ECO:0000313" key="4">
    <source>
        <dbReference type="Proteomes" id="UP000193685"/>
    </source>
</evidence>
<dbReference type="STRING" id="56484.A0A1Y2EPJ8"/>
<evidence type="ECO:0000313" key="3">
    <source>
        <dbReference type="EMBL" id="ORY73469.1"/>
    </source>
</evidence>
<gene>
    <name evidence="3" type="ORF">BCR37DRAFT_395972</name>
</gene>
<dbReference type="Gene3D" id="1.20.58.2130">
    <property type="match status" value="1"/>
</dbReference>
<dbReference type="GO" id="GO:0031261">
    <property type="term" value="C:DNA replication preinitiation complex"/>
    <property type="evidence" value="ECO:0007669"/>
    <property type="project" value="TreeGrafter"/>
</dbReference>
<protein>
    <recommendedName>
        <fullName evidence="2">DNA replication regulator Sld3 C-terminal domain-containing protein</fullName>
    </recommendedName>
</protein>
<sequence>MEQRFSIHYEETHVTVTPIRQVARAAVASSLFGSVKLFVYAEVLIPYGHILFAFAQEDAAKTRKIVALERLEETLYGLLQVERLPLKEIEALSELSAHSVQVTPVETDDWWQAVLANDEDEIHDELTFDLGPQPLQESPIKDSGETIEVFLQSINSVYFTTLYESKAPLVFFAKSSLPRLRKTMLSRGFQEQIVLAHILEHIFPTDADFDAKYKAFIPTFVKGEMVGLPFQYDTTCLKDGELAHIQAWLDACIESTAQPRPDTVLSTSLTPLKTREAQLMVILLLELLTFDQASKAIELRIDMLLDRLAIWQTVNFTQDDLLKSFCLEVILPYYALRLPEVTTAIQLKCVPQDLLAFEPPPTPAKIKKRVRATVKSNAAVSLKRTISAPANLLSEKKTVPKKRSLGREVSMTKKIPNFELAKSSKTAPKRGLSFEERRKQRVEQEERERIQVDATPAKPRPHGMAMPNDHDEAVALLAAQFVAQRESKASFMSVVETPSKGSTIRPPPGAAVGETPLAGLKTPTRGSHIARTPVRDRVLLDTPTRGSAPLFNIASPTLPPPRPKNLFSDSGQKKRSHGEMRGAPSLQKTVSLPTMTTHASPFMVEQIEEEGDTVAAASPVGKSGHDAVEEKATKLQEVLDWL</sequence>
<dbReference type="Pfam" id="PF08639">
    <property type="entry name" value="Sld3_STD"/>
    <property type="match status" value="2"/>
</dbReference>
<dbReference type="Proteomes" id="UP000193685">
    <property type="component" value="Unassembled WGS sequence"/>
</dbReference>
<name>A0A1Y2EPJ8_PROLT</name>
<dbReference type="AlphaFoldDB" id="A0A1Y2EPJ8"/>
<comment type="caution">
    <text evidence="3">The sequence shown here is derived from an EMBL/GenBank/DDBJ whole genome shotgun (WGS) entry which is preliminary data.</text>
</comment>